<keyword evidence="2" id="KW-1133">Transmembrane helix</keyword>
<dbReference type="Proteomes" id="UP000002490">
    <property type="component" value="Chromosome"/>
</dbReference>
<evidence type="ECO:0008006" key="5">
    <source>
        <dbReference type="Google" id="ProtNLM"/>
    </source>
</evidence>
<gene>
    <name evidence="3" type="ordered locus">y2104</name>
</gene>
<name>Q8D0I4_YERPE</name>
<protein>
    <recommendedName>
        <fullName evidence="5">GTP-binding protein YdgA</fullName>
    </recommendedName>
</protein>
<dbReference type="InterPro" id="IPR010352">
    <property type="entry name" value="DUF945"/>
</dbReference>
<dbReference type="KEGG" id="ypk:y2104"/>
<evidence type="ECO:0000256" key="2">
    <source>
        <dbReference type="SAM" id="Phobius"/>
    </source>
</evidence>
<accession>Q8D0I4</accession>
<dbReference type="EMBL" id="AE009952">
    <property type="protein sequence ID" value="AAM85667.1"/>
    <property type="molecule type" value="Genomic_DNA"/>
</dbReference>
<organism evidence="3 4">
    <name type="scientific">Yersinia pestis</name>
    <dbReference type="NCBI Taxonomy" id="632"/>
    <lineage>
        <taxon>Bacteria</taxon>
        <taxon>Pseudomonadati</taxon>
        <taxon>Pseudomonadota</taxon>
        <taxon>Gammaproteobacteria</taxon>
        <taxon>Enterobacterales</taxon>
        <taxon>Yersiniaceae</taxon>
        <taxon>Yersinia</taxon>
    </lineage>
</organism>
<accession>Q74TS9</accession>
<keyword evidence="2" id="KW-0472">Membrane</keyword>
<dbReference type="AlphaFoldDB" id="Q8D0I4"/>
<proteinExistence type="predicted"/>
<evidence type="ECO:0000313" key="4">
    <source>
        <dbReference type="Proteomes" id="UP000002490"/>
    </source>
</evidence>
<feature type="region of interest" description="Disordered" evidence="1">
    <location>
        <begin position="506"/>
        <end position="539"/>
    </location>
</feature>
<evidence type="ECO:0000313" key="3">
    <source>
        <dbReference type="EMBL" id="AAM85667.1"/>
    </source>
</evidence>
<feature type="transmembrane region" description="Helical" evidence="2">
    <location>
        <begin position="30"/>
        <end position="49"/>
    </location>
</feature>
<evidence type="ECO:0000256" key="1">
    <source>
        <dbReference type="SAM" id="MobiDB-lite"/>
    </source>
</evidence>
<sequence>MGLLKSLITAFNIVNLVHWKRMNNTMKKSLVAVSVIVVLGAAWTGASWYTGKLIEQRMTELVDNANGQIKTAFPNVGVKFAYKDYQRGLFSSKVRYILQSDNTFTGEKVLSDGDEIAFIEVIDHGPFPLAQLKKLNLIPSMASVHTELANTPVLKKLFDVTNGQSPFTADSRISYGGDTSSAITFIPINYKQNSTNVKFSGATINADVSRDMHNVSMSGSSDSFIYSKKNYLDQTEQVSVQGLTLKSDSKAGKFDISIGDQQIGVKQIDISHEGKNMATLLGFNLKTQLSETDKDLNGKLSYTLDALKIQDNNFGSAQLTIAFDRFNGEGLKQFISAYNKRVQLAESVDQLASQQQMREVVMANLPALLKGNPAVSIAPLSWKNTKGESTFTLNIELTDPTQAKSTEKPLIAPAVKKLDANLSIPMAMATELVTQAARLQGYSEEEAKSSAQQQVQSLAAMGQMFRLTTTKDDVISSKLQFADNQVELNGQKMSPEEFAGLFNLLGAQGEEEEDIDSGPESQETPEFDLVVPAEPAPAQ</sequence>
<dbReference type="Pfam" id="PF06097">
    <property type="entry name" value="DUF945"/>
    <property type="match status" value="1"/>
</dbReference>
<keyword evidence="2" id="KW-0812">Transmembrane</keyword>
<reference evidence="3 4" key="1">
    <citation type="journal article" date="2002" name="J. Bacteriol.">
        <title>Genome sequence of Yersinia pestis KIM.</title>
        <authorList>
            <person name="Deng W."/>
            <person name="Burland V."/>
            <person name="Plunkett G.III."/>
            <person name="Boutin A."/>
            <person name="Mayhew G.F."/>
            <person name="Liss P."/>
            <person name="Perna N.T."/>
            <person name="Rose D.J."/>
            <person name="Mau B."/>
            <person name="Zhou S."/>
            <person name="Schwartz D.C."/>
            <person name="Fetherston J.D."/>
            <person name="Lindler L.E."/>
            <person name="Brubaker R.R."/>
            <person name="Plana G.V."/>
            <person name="Straley S.C."/>
            <person name="McDonough K.A."/>
            <person name="Nilles M.L."/>
            <person name="Matson J.S."/>
            <person name="Blattner F.R."/>
            <person name="Perry R.D."/>
        </authorList>
    </citation>
    <scope>NUCLEOTIDE SEQUENCE [LARGE SCALE GENOMIC DNA]</scope>
    <source>
        <strain evidence="4">KIM10+ / Biovar Mediaevalis</strain>
    </source>
</reference>
<dbReference type="DNASU" id="1147051"/>
<dbReference type="HOGENOM" id="CLU_029683_2_0_6"/>